<comment type="caution">
    <text evidence="2">The sequence shown here is derived from an EMBL/GenBank/DDBJ whole genome shotgun (WGS) entry which is preliminary data.</text>
</comment>
<feature type="region of interest" description="Disordered" evidence="1">
    <location>
        <begin position="1"/>
        <end position="21"/>
    </location>
</feature>
<reference evidence="2" key="1">
    <citation type="submission" date="2021-02" db="EMBL/GenBank/DDBJ databases">
        <authorList>
            <person name="Nowell W R."/>
        </authorList>
    </citation>
    <scope>NUCLEOTIDE SEQUENCE</scope>
</reference>
<dbReference type="Proteomes" id="UP000663845">
    <property type="component" value="Unassembled WGS sequence"/>
</dbReference>
<evidence type="ECO:0000256" key="1">
    <source>
        <dbReference type="SAM" id="MobiDB-lite"/>
    </source>
</evidence>
<dbReference type="EMBL" id="CAJNOG010000015">
    <property type="protein sequence ID" value="CAF0757122.1"/>
    <property type="molecule type" value="Genomic_DNA"/>
</dbReference>
<dbReference type="Proteomes" id="UP000663844">
    <property type="component" value="Unassembled WGS sequence"/>
</dbReference>
<name>A0A813PR62_9BILA</name>
<organism evidence="2 4">
    <name type="scientific">Adineta steineri</name>
    <dbReference type="NCBI Taxonomy" id="433720"/>
    <lineage>
        <taxon>Eukaryota</taxon>
        <taxon>Metazoa</taxon>
        <taxon>Spiralia</taxon>
        <taxon>Gnathifera</taxon>
        <taxon>Rotifera</taxon>
        <taxon>Eurotatoria</taxon>
        <taxon>Bdelloidea</taxon>
        <taxon>Adinetida</taxon>
        <taxon>Adinetidae</taxon>
        <taxon>Adineta</taxon>
    </lineage>
</organism>
<proteinExistence type="predicted"/>
<dbReference type="EMBL" id="CAJOAZ010003125">
    <property type="protein sequence ID" value="CAF3986531.1"/>
    <property type="molecule type" value="Genomic_DNA"/>
</dbReference>
<sequence>MTKLTFPPDAENNNNSTTKEVDNREEFSSLLKKIEHLKIPNNDDFQEHENTLQLLLNYASIHFESPKYSQLMQSMLLILVNYSNKTVLVPCLIKTDYPSVLLTWLNLISNRELSRDADRLVGVIYNISRHENGIQVLNSLNTTNKLKEFQKHHQNSDINILCMMTMALLSTPEQIKNDRRRMNNILDQLLEIIVNASKQSFDYLYRVWHISEPLIVSVRLICYDRTLDYILQHA</sequence>
<evidence type="ECO:0000313" key="2">
    <source>
        <dbReference type="EMBL" id="CAF0757122.1"/>
    </source>
</evidence>
<accession>A0A813PR62</accession>
<gene>
    <name evidence="2" type="ORF">JYZ213_LOCUS2837</name>
    <name evidence="3" type="ORF">OXD698_LOCUS28695</name>
</gene>
<evidence type="ECO:0000313" key="4">
    <source>
        <dbReference type="Proteomes" id="UP000663845"/>
    </source>
</evidence>
<evidence type="ECO:0000313" key="3">
    <source>
        <dbReference type="EMBL" id="CAF3986531.1"/>
    </source>
</evidence>
<protein>
    <submittedName>
        <fullName evidence="2">Uncharacterized protein</fullName>
    </submittedName>
</protein>
<dbReference type="AlphaFoldDB" id="A0A813PR62"/>